<dbReference type="AlphaFoldDB" id="A0A3P1SGW3"/>
<evidence type="ECO:0000313" key="2">
    <source>
        <dbReference type="Proteomes" id="UP000280444"/>
    </source>
</evidence>
<protein>
    <submittedName>
        <fullName evidence="1">YbjN domain-containing protein</fullName>
    </submittedName>
</protein>
<name>A0A3P1SGW3_9ACTO</name>
<dbReference type="RefSeq" id="WP_124867756.1">
    <property type="nucleotide sequence ID" value="NZ_RQZF01000001.1"/>
</dbReference>
<accession>A0A3P1SGW3</accession>
<evidence type="ECO:0000313" key="1">
    <source>
        <dbReference type="EMBL" id="RRC96304.1"/>
    </source>
</evidence>
<dbReference type="Pfam" id="PF10722">
    <property type="entry name" value="YbjN"/>
    <property type="match status" value="1"/>
</dbReference>
<dbReference type="EMBL" id="RQZF01000001">
    <property type="protein sequence ID" value="RRC96304.1"/>
    <property type="molecule type" value="Genomic_DNA"/>
</dbReference>
<dbReference type="Proteomes" id="UP000280444">
    <property type="component" value="Unassembled WGS sequence"/>
</dbReference>
<dbReference type="OrthoDB" id="3256964at2"/>
<sequence>MGFFSRNEPQEQSVPAITQERLTQLFDEKKWHYFIDNEGDLGGTWDDNQFYFLLRGKESEILHIQGRWHNTIALEKLEIVRDFINRWHRDKLWPKCYHRINDDGRISVFTEVPIDHEHGATSEQLYQQISCALGTSAQFYAALAEELDM</sequence>
<comment type="caution">
    <text evidence="1">The sequence shown here is derived from an EMBL/GenBank/DDBJ whole genome shotgun (WGS) entry which is preliminary data.</text>
</comment>
<dbReference type="InterPro" id="IPR019660">
    <property type="entry name" value="Put_sensory_transdc_reg_YbjN"/>
</dbReference>
<organism evidence="1 2">
    <name type="scientific">Schaalia canis</name>
    <dbReference type="NCBI Taxonomy" id="100469"/>
    <lineage>
        <taxon>Bacteria</taxon>
        <taxon>Bacillati</taxon>
        <taxon>Actinomycetota</taxon>
        <taxon>Actinomycetes</taxon>
        <taxon>Actinomycetales</taxon>
        <taxon>Actinomycetaceae</taxon>
        <taxon>Schaalia</taxon>
    </lineage>
</organism>
<reference evidence="1 2" key="1">
    <citation type="submission" date="2018-11" db="EMBL/GenBank/DDBJ databases">
        <title>Genomes From Bacteria Associated with the Canine Oral Cavity: a Test Case for Automated Genome-Based Taxonomic Assignment.</title>
        <authorList>
            <person name="Coil D.A."/>
            <person name="Jospin G."/>
            <person name="Darling A.E."/>
            <person name="Wallis C."/>
            <person name="Davis I.J."/>
            <person name="Harris S."/>
            <person name="Eisen J.A."/>
            <person name="Holcombe L.J."/>
            <person name="O'Flynn C."/>
        </authorList>
    </citation>
    <scope>NUCLEOTIDE SEQUENCE [LARGE SCALE GENOMIC DNA]</scope>
    <source>
        <strain evidence="1 2">OH770</strain>
    </source>
</reference>
<proteinExistence type="predicted"/>
<keyword evidence="2" id="KW-1185">Reference proteome</keyword>
<gene>
    <name evidence="1" type="ORF">EII11_01230</name>
</gene>